<evidence type="ECO:0000256" key="3">
    <source>
        <dbReference type="SAM" id="Coils"/>
    </source>
</evidence>
<dbReference type="GO" id="GO:0046677">
    <property type="term" value="P:response to antibiotic"/>
    <property type="evidence" value="ECO:0007669"/>
    <property type="project" value="TreeGrafter"/>
</dbReference>
<dbReference type="GO" id="GO:0005886">
    <property type="term" value="C:plasma membrane"/>
    <property type="evidence" value="ECO:0007669"/>
    <property type="project" value="TreeGrafter"/>
</dbReference>
<dbReference type="Gene3D" id="1.10.287.470">
    <property type="entry name" value="Helix hairpin bin"/>
    <property type="match status" value="1"/>
</dbReference>
<feature type="domain" description="Multidrug resistance protein MdtA-like beta-barrel" evidence="6">
    <location>
        <begin position="241"/>
        <end position="325"/>
    </location>
</feature>
<dbReference type="PANTHER" id="PTHR30158">
    <property type="entry name" value="ACRA/E-RELATED COMPONENT OF DRUG EFFLUX TRANSPORTER"/>
    <property type="match status" value="1"/>
</dbReference>
<comment type="caution">
    <text evidence="8">The sequence shown here is derived from an EMBL/GenBank/DDBJ whole genome shotgun (WGS) entry which is preliminary data.</text>
</comment>
<dbReference type="Gene3D" id="2.40.30.170">
    <property type="match status" value="1"/>
</dbReference>
<dbReference type="Pfam" id="PF25944">
    <property type="entry name" value="Beta-barrel_RND"/>
    <property type="match status" value="1"/>
</dbReference>
<feature type="region of interest" description="Disordered" evidence="4">
    <location>
        <begin position="1"/>
        <end position="30"/>
    </location>
</feature>
<evidence type="ECO:0000256" key="2">
    <source>
        <dbReference type="ARBA" id="ARBA00009477"/>
    </source>
</evidence>
<dbReference type="Gene3D" id="2.40.420.20">
    <property type="match status" value="1"/>
</dbReference>
<dbReference type="InterPro" id="IPR006143">
    <property type="entry name" value="RND_pump_MFP"/>
</dbReference>
<evidence type="ECO:0000256" key="4">
    <source>
        <dbReference type="SAM" id="MobiDB-lite"/>
    </source>
</evidence>
<reference evidence="8 9" key="1">
    <citation type="journal article" date="2013" name="Genome Announc.">
        <title>Genome Sequence of Novosphingobium lindaniclasticum LE124T, Isolated from a Hexachlorocyclohexane Dumpsite.</title>
        <authorList>
            <person name="Saxena A."/>
            <person name="Nayyar N."/>
            <person name="Sangwan N."/>
            <person name="Kumari R."/>
            <person name="Khurana J.P."/>
            <person name="Lal R."/>
        </authorList>
    </citation>
    <scope>NUCLEOTIDE SEQUENCE [LARGE SCALE GENOMIC DNA]</scope>
    <source>
        <strain evidence="8 9">LE124</strain>
    </source>
</reference>
<proteinExistence type="inferred from homology"/>
<dbReference type="NCBIfam" id="TIGR01730">
    <property type="entry name" value="RND_mfp"/>
    <property type="match status" value="1"/>
</dbReference>
<evidence type="ECO:0000313" key="9">
    <source>
        <dbReference type="Proteomes" id="UP000015527"/>
    </source>
</evidence>
<dbReference type="RefSeq" id="WP_021232487.1">
    <property type="nucleotide sequence ID" value="NZ_ATHL01000019.1"/>
</dbReference>
<dbReference type="PANTHER" id="PTHR30158:SF24">
    <property type="entry name" value="HLYD FAMILY SECRETION PROTEIN"/>
    <property type="match status" value="1"/>
</dbReference>
<evidence type="ECO:0000256" key="1">
    <source>
        <dbReference type="ARBA" id="ARBA00004196"/>
    </source>
</evidence>
<accession>T0J5A3</accession>
<name>T0J5A3_9SPHN</name>
<dbReference type="Pfam" id="PF25967">
    <property type="entry name" value="RND-MFP_C"/>
    <property type="match status" value="1"/>
</dbReference>
<evidence type="ECO:0000259" key="5">
    <source>
        <dbReference type="Pfam" id="PF25917"/>
    </source>
</evidence>
<sequence length="429" mass="45408">MNFPVSPETLAAAQAEAEQPRSRGPSRPKRGRQAAVAAIALIAVAGIGWKTFSHTEADAAPMAPAVVQAATPLIRDVTEWDDYVGRFAPSKSVEVRPRVSGAITQLFFRDGDFVREGQPLFTVDPRPYRAALAEAQAEVASARSALVLAKSDYARVAGLKGDEAMAASEVDQLRAKVRAATAALAGAEARVRQRALDVEFATVRAPISGRISDRRVDVGNLVSGENGTGATLLTTINAVSPIYFTFDASEALFLKTQREKAEHKQAANVQVRLQDEAQYRWNGKLDFTDNGLDPRSGTIRVRAVLDNPDGFLTPGMFGNMRLAEGGTVKAMLVPDDAVQSDQARKVVLTVGKDSVVAAKPVELGPLVDGLRVIRSGLAPTDRVVISNYQAAIAGAKVNTRRGQIAVDPKAVPAASGPSAPIAAQATLAN</sequence>
<keyword evidence="9" id="KW-1185">Reference proteome</keyword>
<dbReference type="EMBL" id="ATHL01000019">
    <property type="protein sequence ID" value="EQB19315.1"/>
    <property type="molecule type" value="Genomic_DNA"/>
</dbReference>
<dbReference type="Proteomes" id="UP000015527">
    <property type="component" value="Unassembled WGS sequence"/>
</dbReference>
<dbReference type="InterPro" id="IPR058627">
    <property type="entry name" value="MdtA-like_C"/>
</dbReference>
<dbReference type="AlphaFoldDB" id="T0J5A3"/>
<gene>
    <name evidence="8" type="ORF">L284_02555</name>
</gene>
<evidence type="ECO:0000259" key="6">
    <source>
        <dbReference type="Pfam" id="PF25944"/>
    </source>
</evidence>
<feature type="domain" description="Multidrug resistance protein MdtA-like barrel-sandwich hybrid" evidence="5">
    <location>
        <begin position="92"/>
        <end position="228"/>
    </location>
</feature>
<protein>
    <submittedName>
        <fullName evidence="8">Uncharacterized protein</fullName>
    </submittedName>
</protein>
<dbReference type="GO" id="GO:0030313">
    <property type="term" value="C:cell envelope"/>
    <property type="evidence" value="ECO:0007669"/>
    <property type="project" value="UniProtKB-SubCell"/>
</dbReference>
<dbReference type="Pfam" id="PF25917">
    <property type="entry name" value="BSH_RND"/>
    <property type="match status" value="1"/>
</dbReference>
<organism evidence="8 9">
    <name type="scientific">Novosphingobium lindaniclasticum LE124</name>
    <dbReference type="NCBI Taxonomy" id="1096930"/>
    <lineage>
        <taxon>Bacteria</taxon>
        <taxon>Pseudomonadati</taxon>
        <taxon>Pseudomonadota</taxon>
        <taxon>Alphaproteobacteria</taxon>
        <taxon>Sphingomonadales</taxon>
        <taxon>Sphingomonadaceae</taxon>
        <taxon>Novosphingobium</taxon>
    </lineage>
</organism>
<feature type="coiled-coil region" evidence="3">
    <location>
        <begin position="132"/>
        <end position="190"/>
    </location>
</feature>
<dbReference type="SUPFAM" id="SSF111369">
    <property type="entry name" value="HlyD-like secretion proteins"/>
    <property type="match status" value="1"/>
</dbReference>
<dbReference type="InterPro" id="IPR058625">
    <property type="entry name" value="MdtA-like_BSH"/>
</dbReference>
<evidence type="ECO:0000259" key="7">
    <source>
        <dbReference type="Pfam" id="PF25967"/>
    </source>
</evidence>
<comment type="subcellular location">
    <subcellularLocation>
        <location evidence="1">Cell envelope</location>
    </subcellularLocation>
</comment>
<comment type="similarity">
    <text evidence="2">Belongs to the membrane fusion protein (MFP) (TC 8.A.1) family.</text>
</comment>
<dbReference type="Gene3D" id="2.40.50.100">
    <property type="match status" value="1"/>
</dbReference>
<dbReference type="PATRIC" id="fig|1096930.3.peg.502"/>
<keyword evidence="3" id="KW-0175">Coiled coil</keyword>
<feature type="compositionally biased region" description="Low complexity" evidence="4">
    <location>
        <begin position="11"/>
        <end position="23"/>
    </location>
</feature>
<feature type="domain" description="Multidrug resistance protein MdtA-like C-terminal permuted SH3" evidence="7">
    <location>
        <begin position="330"/>
        <end position="389"/>
    </location>
</feature>
<dbReference type="GO" id="GO:0022857">
    <property type="term" value="F:transmembrane transporter activity"/>
    <property type="evidence" value="ECO:0007669"/>
    <property type="project" value="InterPro"/>
</dbReference>
<dbReference type="eggNOG" id="COG0845">
    <property type="taxonomic scope" value="Bacteria"/>
</dbReference>
<evidence type="ECO:0000313" key="8">
    <source>
        <dbReference type="EMBL" id="EQB19315.1"/>
    </source>
</evidence>
<dbReference type="InterPro" id="IPR058626">
    <property type="entry name" value="MdtA-like_b-barrel"/>
</dbReference>